<dbReference type="Proteomes" id="UP001054889">
    <property type="component" value="Unassembled WGS sequence"/>
</dbReference>
<organism evidence="1 2">
    <name type="scientific">Eleusine coracana subsp. coracana</name>
    <dbReference type="NCBI Taxonomy" id="191504"/>
    <lineage>
        <taxon>Eukaryota</taxon>
        <taxon>Viridiplantae</taxon>
        <taxon>Streptophyta</taxon>
        <taxon>Embryophyta</taxon>
        <taxon>Tracheophyta</taxon>
        <taxon>Spermatophyta</taxon>
        <taxon>Magnoliopsida</taxon>
        <taxon>Liliopsida</taxon>
        <taxon>Poales</taxon>
        <taxon>Poaceae</taxon>
        <taxon>PACMAD clade</taxon>
        <taxon>Chloridoideae</taxon>
        <taxon>Cynodonteae</taxon>
        <taxon>Eleusininae</taxon>
        <taxon>Eleusine</taxon>
    </lineage>
</organism>
<dbReference type="AlphaFoldDB" id="A0AAV5DPQ8"/>
<accession>A0AAV5DPQ8</accession>
<keyword evidence="2" id="KW-1185">Reference proteome</keyword>
<evidence type="ECO:0000313" key="1">
    <source>
        <dbReference type="EMBL" id="GJN12102.1"/>
    </source>
</evidence>
<reference evidence="1" key="1">
    <citation type="journal article" date="2018" name="DNA Res.">
        <title>Multiple hybrid de novo genome assembly of finger millet, an orphan allotetraploid crop.</title>
        <authorList>
            <person name="Hatakeyama M."/>
            <person name="Aluri S."/>
            <person name="Balachadran M.T."/>
            <person name="Sivarajan S.R."/>
            <person name="Patrignani A."/>
            <person name="Gruter S."/>
            <person name="Poveda L."/>
            <person name="Shimizu-Inatsugi R."/>
            <person name="Baeten J."/>
            <person name="Francoijs K.J."/>
            <person name="Nataraja K.N."/>
            <person name="Reddy Y.A.N."/>
            <person name="Phadnis S."/>
            <person name="Ravikumar R.L."/>
            <person name="Schlapbach R."/>
            <person name="Sreeman S.M."/>
            <person name="Shimizu K.K."/>
        </authorList>
    </citation>
    <scope>NUCLEOTIDE SEQUENCE</scope>
</reference>
<name>A0AAV5DPQ8_ELECO</name>
<sequence>MCEGKSGLTGTGAIGVEATTAAVEEDTSRSGIPRWGRRNGLLDELGDLPLQVQAAGRGRGRTVEVGIGGEAVFGVEEEMASPRR</sequence>
<comment type="caution">
    <text evidence="1">The sequence shown here is derived from an EMBL/GenBank/DDBJ whole genome shotgun (WGS) entry which is preliminary data.</text>
</comment>
<evidence type="ECO:0000313" key="2">
    <source>
        <dbReference type="Proteomes" id="UP001054889"/>
    </source>
</evidence>
<dbReference type="EMBL" id="BQKI01000021">
    <property type="protein sequence ID" value="GJN12102.1"/>
    <property type="molecule type" value="Genomic_DNA"/>
</dbReference>
<protein>
    <submittedName>
        <fullName evidence="1">Uncharacterized protein</fullName>
    </submittedName>
</protein>
<proteinExistence type="predicted"/>
<reference evidence="1" key="2">
    <citation type="submission" date="2021-12" db="EMBL/GenBank/DDBJ databases">
        <title>Resequencing data analysis of finger millet.</title>
        <authorList>
            <person name="Hatakeyama M."/>
            <person name="Aluri S."/>
            <person name="Balachadran M.T."/>
            <person name="Sivarajan S.R."/>
            <person name="Poveda L."/>
            <person name="Shimizu-Inatsugi R."/>
            <person name="Schlapbach R."/>
            <person name="Sreeman S.M."/>
            <person name="Shimizu K.K."/>
        </authorList>
    </citation>
    <scope>NUCLEOTIDE SEQUENCE</scope>
</reference>
<gene>
    <name evidence="1" type="primary">ga30351</name>
    <name evidence="1" type="ORF">PR202_ga30351</name>
</gene>